<keyword evidence="4" id="KW-0862">Zinc</keyword>
<reference evidence="7" key="1">
    <citation type="submission" date="2018-05" db="EMBL/GenBank/DDBJ databases">
        <authorList>
            <person name="Lanie J.A."/>
            <person name="Ng W.-L."/>
            <person name="Kazmierczak K.M."/>
            <person name="Andrzejewski T.M."/>
            <person name="Davidsen T.M."/>
            <person name="Wayne K.J."/>
            <person name="Tettelin H."/>
            <person name="Glass J.I."/>
            <person name="Rusch D."/>
            <person name="Podicherti R."/>
            <person name="Tsui H.-C.T."/>
            <person name="Winkler M.E."/>
        </authorList>
    </citation>
    <scope>NUCLEOTIDE SEQUENCE</scope>
</reference>
<feature type="non-terminal residue" evidence="7">
    <location>
        <position position="149"/>
    </location>
</feature>
<dbReference type="AlphaFoldDB" id="A0A382CQ00"/>
<evidence type="ECO:0000256" key="4">
    <source>
        <dbReference type="ARBA" id="ARBA00022833"/>
    </source>
</evidence>
<evidence type="ECO:0000256" key="5">
    <source>
        <dbReference type="ARBA" id="ARBA00023049"/>
    </source>
</evidence>
<evidence type="ECO:0000256" key="1">
    <source>
        <dbReference type="ARBA" id="ARBA00007261"/>
    </source>
</evidence>
<keyword evidence="5" id="KW-0482">Metalloprotease</keyword>
<protein>
    <recommendedName>
        <fullName evidence="6">Peptidase M16 N-terminal domain-containing protein</fullName>
    </recommendedName>
</protein>
<dbReference type="PANTHER" id="PTHR43690:SF35">
    <property type="entry name" value="NON-CATALYTIC MEMBER OF PEPTIDASE SUBFAMILY M16B-RELATED"/>
    <property type="match status" value="1"/>
</dbReference>
<dbReference type="Gene3D" id="3.30.830.10">
    <property type="entry name" value="Metalloenzyme, LuxS/M16 peptidase-like"/>
    <property type="match status" value="1"/>
</dbReference>
<evidence type="ECO:0000259" key="6">
    <source>
        <dbReference type="Pfam" id="PF00675"/>
    </source>
</evidence>
<feature type="domain" description="Peptidase M16 N-terminal" evidence="6">
    <location>
        <begin position="3"/>
        <end position="127"/>
    </location>
</feature>
<dbReference type="InterPro" id="IPR011249">
    <property type="entry name" value="Metalloenz_LuxS/M16"/>
</dbReference>
<organism evidence="7">
    <name type="scientific">marine metagenome</name>
    <dbReference type="NCBI Taxonomy" id="408172"/>
    <lineage>
        <taxon>unclassified sequences</taxon>
        <taxon>metagenomes</taxon>
        <taxon>ecological metagenomes</taxon>
    </lineage>
</organism>
<gene>
    <name evidence="7" type="ORF">METZ01_LOCUS180207</name>
</gene>
<dbReference type="EMBL" id="UINC01035245">
    <property type="protein sequence ID" value="SVB27353.1"/>
    <property type="molecule type" value="Genomic_DNA"/>
</dbReference>
<proteinExistence type="inferred from homology"/>
<dbReference type="GO" id="GO:0008237">
    <property type="term" value="F:metallopeptidase activity"/>
    <property type="evidence" value="ECO:0007669"/>
    <property type="project" value="UniProtKB-KW"/>
</dbReference>
<name>A0A382CQ00_9ZZZZ</name>
<keyword evidence="2" id="KW-0645">Protease</keyword>
<evidence type="ECO:0000256" key="3">
    <source>
        <dbReference type="ARBA" id="ARBA00022801"/>
    </source>
</evidence>
<dbReference type="InterPro" id="IPR050626">
    <property type="entry name" value="Peptidase_M16"/>
</dbReference>
<sequence>MKIVLSPDKTVPVAAVNLWYGVGSRNEPAGKTGFAHLFEHMMFQGSAHVPKNKHFELIEGVGGTLNASTWFDRTNYFDTVPSHDLELALWLESDRMGWMLPAMDQEKLDNQRDVVKNEKRQRYDNQPYGDWDERLQALIYPQGHPYHHT</sequence>
<dbReference type="PANTHER" id="PTHR43690">
    <property type="entry name" value="NARDILYSIN"/>
    <property type="match status" value="1"/>
</dbReference>
<evidence type="ECO:0000313" key="7">
    <source>
        <dbReference type="EMBL" id="SVB27353.1"/>
    </source>
</evidence>
<comment type="similarity">
    <text evidence="1">Belongs to the peptidase M16 family.</text>
</comment>
<dbReference type="SUPFAM" id="SSF63411">
    <property type="entry name" value="LuxS/MPP-like metallohydrolase"/>
    <property type="match status" value="1"/>
</dbReference>
<evidence type="ECO:0000256" key="2">
    <source>
        <dbReference type="ARBA" id="ARBA00022670"/>
    </source>
</evidence>
<dbReference type="GO" id="GO:0006508">
    <property type="term" value="P:proteolysis"/>
    <property type="evidence" value="ECO:0007669"/>
    <property type="project" value="UniProtKB-KW"/>
</dbReference>
<keyword evidence="3" id="KW-0378">Hydrolase</keyword>
<dbReference type="Pfam" id="PF00675">
    <property type="entry name" value="Peptidase_M16"/>
    <property type="match status" value="1"/>
</dbReference>
<dbReference type="GO" id="GO:0046872">
    <property type="term" value="F:metal ion binding"/>
    <property type="evidence" value="ECO:0007669"/>
    <property type="project" value="InterPro"/>
</dbReference>
<accession>A0A382CQ00</accession>
<dbReference type="InterPro" id="IPR011765">
    <property type="entry name" value="Pept_M16_N"/>
</dbReference>